<gene>
    <name evidence="1" type="ORF">HW561_00565</name>
</gene>
<sequence length="272" mass="30697">MIKQLLQSAIVLFVLTLTFFWSAGSSESEQPEAQHELFAAGGKWVAQDISWVEYKDHWRVRTLATLVELRNGPLLFTEALRALCDEVIVNLPNAPSEVSQEDVYRVELNIRSFLPGDNRSPAFSQAIPIQVRREVCQMKPDGELYFNSYPAQLEDWEVTKVLYGVEESGEHGITLHFRAIDSATSGKLPFMEACNAFFADPSPALGKLKQLVELPDDLSGYRIKVAMFDDPDVSVAFNEPADYGIYVYKNDDFQVFKLSKEQCISWPESASQ</sequence>
<name>A0ABX2PJJ1_9RHOB</name>
<comment type="caution">
    <text evidence="1">The sequence shown here is derived from an EMBL/GenBank/DDBJ whole genome shotgun (WGS) entry which is preliminary data.</text>
</comment>
<dbReference type="RefSeq" id="WP_176861265.1">
    <property type="nucleotide sequence ID" value="NZ_JABXWT010000001.1"/>
</dbReference>
<proteinExistence type="predicted"/>
<organism evidence="1 2">
    <name type="scientific">Ruegeria haliotis</name>
    <dbReference type="NCBI Taxonomy" id="2747601"/>
    <lineage>
        <taxon>Bacteria</taxon>
        <taxon>Pseudomonadati</taxon>
        <taxon>Pseudomonadota</taxon>
        <taxon>Alphaproteobacteria</taxon>
        <taxon>Rhodobacterales</taxon>
        <taxon>Roseobacteraceae</taxon>
        <taxon>Ruegeria</taxon>
    </lineage>
</organism>
<dbReference type="EMBL" id="JABXWT010000001">
    <property type="protein sequence ID" value="NVO54282.1"/>
    <property type="molecule type" value="Genomic_DNA"/>
</dbReference>
<accession>A0ABX2PJJ1</accession>
<evidence type="ECO:0000313" key="1">
    <source>
        <dbReference type="EMBL" id="NVO54282.1"/>
    </source>
</evidence>
<protein>
    <submittedName>
        <fullName evidence="1">Uncharacterized protein</fullName>
    </submittedName>
</protein>
<reference evidence="1 2" key="1">
    <citation type="submission" date="2020-06" db="EMBL/GenBank/DDBJ databases">
        <authorList>
            <person name="Cao W.R."/>
        </authorList>
    </citation>
    <scope>NUCLEOTIDE SEQUENCE [LARGE SCALE GENOMIC DNA]</scope>
    <source>
        <strain evidence="1 2">B1Z28</strain>
    </source>
</reference>
<keyword evidence="2" id="KW-1185">Reference proteome</keyword>
<dbReference type="Proteomes" id="UP000630805">
    <property type="component" value="Unassembled WGS sequence"/>
</dbReference>
<evidence type="ECO:0000313" key="2">
    <source>
        <dbReference type="Proteomes" id="UP000630805"/>
    </source>
</evidence>